<dbReference type="Proteomes" id="UP000472262">
    <property type="component" value="Unassembled WGS sequence"/>
</dbReference>
<reference evidence="1" key="2">
    <citation type="submission" date="2025-09" db="UniProtKB">
        <authorList>
            <consortium name="Ensembl"/>
        </authorList>
    </citation>
    <scope>IDENTIFICATION</scope>
</reference>
<dbReference type="InParanoid" id="A0A672KBX7"/>
<organism evidence="1 2">
    <name type="scientific">Sinocyclocheilus grahami</name>
    <name type="common">Dianchi golden-line fish</name>
    <name type="synonym">Barbus grahami</name>
    <dbReference type="NCBI Taxonomy" id="75366"/>
    <lineage>
        <taxon>Eukaryota</taxon>
        <taxon>Metazoa</taxon>
        <taxon>Chordata</taxon>
        <taxon>Craniata</taxon>
        <taxon>Vertebrata</taxon>
        <taxon>Euteleostomi</taxon>
        <taxon>Actinopterygii</taxon>
        <taxon>Neopterygii</taxon>
        <taxon>Teleostei</taxon>
        <taxon>Ostariophysi</taxon>
        <taxon>Cypriniformes</taxon>
        <taxon>Cyprinidae</taxon>
        <taxon>Cyprininae</taxon>
        <taxon>Sinocyclocheilus</taxon>
    </lineage>
</organism>
<name>A0A672KBX7_SINGR</name>
<proteinExistence type="predicted"/>
<evidence type="ECO:0000313" key="2">
    <source>
        <dbReference type="Proteomes" id="UP000472262"/>
    </source>
</evidence>
<sequence length="148" mass="16668">MVILVQTGLIKVPVPVHKEFSVSCCTVCSRDCVCEIELSHDRVHRSFHVCQMGSSSSSRLFSTLAQTLSSAALADPHVDTDDYEYEQADPNALLRECEEVLRNRPPRLHRDFMMTRACSLQNAPIRVMQWNILAQGTESVCLCHVFDS</sequence>
<evidence type="ECO:0008006" key="3">
    <source>
        <dbReference type="Google" id="ProtNLM"/>
    </source>
</evidence>
<accession>A0A672KBX7</accession>
<reference evidence="1" key="1">
    <citation type="submission" date="2025-08" db="UniProtKB">
        <authorList>
            <consortium name="Ensembl"/>
        </authorList>
    </citation>
    <scope>IDENTIFICATION</scope>
</reference>
<dbReference type="Ensembl" id="ENSSGRT00000008067.1">
    <property type="protein sequence ID" value="ENSSGRP00000007390.1"/>
    <property type="gene ID" value="ENSSGRG00000005048.1"/>
</dbReference>
<evidence type="ECO:0000313" key="1">
    <source>
        <dbReference type="Ensembl" id="ENSSGRP00000007390.1"/>
    </source>
</evidence>
<protein>
    <recommendedName>
        <fullName evidence="3">Nocturnin</fullName>
    </recommendedName>
</protein>
<keyword evidence="2" id="KW-1185">Reference proteome</keyword>
<dbReference type="AlphaFoldDB" id="A0A672KBX7"/>